<name>A0ABP8CIZ0_9FLAO</name>
<gene>
    <name evidence="1" type="ORF">GCM10022291_34720</name>
</gene>
<dbReference type="RefSeq" id="WP_344789637.1">
    <property type="nucleotide sequence ID" value="NZ_BAABCA010000009.1"/>
</dbReference>
<accession>A0ABP8CIZ0</accession>
<sequence length="334" mass="39410">MSEYKYGDRTYKLTNGNYDVELPNEIKQPETVFKYYGKTDYSIDAIIKNYLFCSHPYHLNDSIDSSSLLWDFTNLPKAVFEKFYTQYGFDKVMVIDYEKEKAHGFVTIKQKFFEMASKNAGVISLTTNSLQTLMWAHYSTESGFMIELDWKEIKNNLKGLNPKLNNYAFFPIQYVDKLETIDFFGNGFNSPDIPYLYSTAVKRKDWSYEDEWRLMTYTMDYGVPNSIRGPFQDIPSHHDRKVFYPKDAIKSIVLGKHFFNGSNLKKVIDDKTYQLKKGSDLDFVDFLEQNYNDRIYFCGEYQNGTEFKRSAEKVHFKKVNTDTIQMIRENKVYV</sequence>
<dbReference type="Proteomes" id="UP001501496">
    <property type="component" value="Unassembled WGS sequence"/>
</dbReference>
<keyword evidence="2" id="KW-1185">Reference proteome</keyword>
<dbReference type="InterPro" id="IPR021352">
    <property type="entry name" value="DUF2971"/>
</dbReference>
<dbReference type="Pfam" id="PF11185">
    <property type="entry name" value="DUF2971"/>
    <property type="match status" value="1"/>
</dbReference>
<reference evidence="2" key="1">
    <citation type="journal article" date="2019" name="Int. J. Syst. Evol. Microbiol.">
        <title>The Global Catalogue of Microorganisms (GCM) 10K type strain sequencing project: providing services to taxonomists for standard genome sequencing and annotation.</title>
        <authorList>
            <consortium name="The Broad Institute Genomics Platform"/>
            <consortium name="The Broad Institute Genome Sequencing Center for Infectious Disease"/>
            <person name="Wu L."/>
            <person name="Ma J."/>
        </authorList>
    </citation>
    <scope>NUCLEOTIDE SEQUENCE [LARGE SCALE GENOMIC DNA]</scope>
    <source>
        <strain evidence="2">JCM 17630</strain>
    </source>
</reference>
<dbReference type="EMBL" id="BAABCA010000009">
    <property type="protein sequence ID" value="GAA4239625.1"/>
    <property type="molecule type" value="Genomic_DNA"/>
</dbReference>
<evidence type="ECO:0000313" key="1">
    <source>
        <dbReference type="EMBL" id="GAA4239625.1"/>
    </source>
</evidence>
<evidence type="ECO:0008006" key="3">
    <source>
        <dbReference type="Google" id="ProtNLM"/>
    </source>
</evidence>
<organism evidence="1 2">
    <name type="scientific">Postechiella marina</name>
    <dbReference type="NCBI Taxonomy" id="943941"/>
    <lineage>
        <taxon>Bacteria</taxon>
        <taxon>Pseudomonadati</taxon>
        <taxon>Bacteroidota</taxon>
        <taxon>Flavobacteriia</taxon>
        <taxon>Flavobacteriales</taxon>
        <taxon>Flavobacteriaceae</taxon>
        <taxon>Postechiella</taxon>
    </lineage>
</organism>
<protein>
    <recommendedName>
        <fullName evidence="3">DUF2971 domain-containing protein</fullName>
    </recommendedName>
</protein>
<proteinExistence type="predicted"/>
<evidence type="ECO:0000313" key="2">
    <source>
        <dbReference type="Proteomes" id="UP001501496"/>
    </source>
</evidence>
<comment type="caution">
    <text evidence="1">The sequence shown here is derived from an EMBL/GenBank/DDBJ whole genome shotgun (WGS) entry which is preliminary data.</text>
</comment>